<gene>
    <name evidence="1" type="ORF">SLEP1_g19639</name>
</gene>
<reference evidence="1 2" key="1">
    <citation type="journal article" date="2021" name="Commun. Biol.">
        <title>The genome of Shorea leprosula (Dipterocarpaceae) highlights the ecological relevance of drought in aseasonal tropical rainforests.</title>
        <authorList>
            <person name="Ng K.K.S."/>
            <person name="Kobayashi M.J."/>
            <person name="Fawcett J.A."/>
            <person name="Hatakeyama M."/>
            <person name="Paape T."/>
            <person name="Ng C.H."/>
            <person name="Ang C.C."/>
            <person name="Tnah L.H."/>
            <person name="Lee C.T."/>
            <person name="Nishiyama T."/>
            <person name="Sese J."/>
            <person name="O'Brien M.J."/>
            <person name="Copetti D."/>
            <person name="Mohd Noor M.I."/>
            <person name="Ong R.C."/>
            <person name="Putra M."/>
            <person name="Sireger I.Z."/>
            <person name="Indrioko S."/>
            <person name="Kosugi Y."/>
            <person name="Izuno A."/>
            <person name="Isagi Y."/>
            <person name="Lee S.L."/>
            <person name="Shimizu K.K."/>
        </authorList>
    </citation>
    <scope>NUCLEOTIDE SEQUENCE [LARGE SCALE GENOMIC DNA]</scope>
    <source>
        <strain evidence="1">214</strain>
    </source>
</reference>
<dbReference type="PANTHER" id="PTHR31344">
    <property type="entry name" value="NUCLEAR PORE COMPLEX PROTEIN NUP205"/>
    <property type="match status" value="1"/>
</dbReference>
<proteinExistence type="predicted"/>
<sequence>MMLPKDILLSTPVRKEACPTFGAPLIKRVLDNFVPDEFCPDPAPDVVLGPLDAEEEDPAEAREGSVTNFPCAAAPPVYTAPSASSVASIIGEGGAQPQLRKNGSSMLRKSYTSDDELDELSSPLASIFNDTFRSVSVPSKPSWISHGNGYQNAIRCELLRDVWFQ</sequence>
<evidence type="ECO:0000313" key="1">
    <source>
        <dbReference type="EMBL" id="GKV07943.1"/>
    </source>
</evidence>
<dbReference type="PANTHER" id="PTHR31344:SF15">
    <property type="entry name" value="EEIG1_EHBP1 PROTEIN AMINO-TERMINAL DOMAIN PROTEIN"/>
    <property type="match status" value="1"/>
</dbReference>
<dbReference type="InterPro" id="IPR021827">
    <property type="entry name" value="Nup186/Nup192/Nup205"/>
</dbReference>
<keyword evidence="2" id="KW-1185">Reference proteome</keyword>
<name>A0AAV5J007_9ROSI</name>
<evidence type="ECO:0000313" key="2">
    <source>
        <dbReference type="Proteomes" id="UP001054252"/>
    </source>
</evidence>
<organism evidence="1 2">
    <name type="scientific">Rubroshorea leprosula</name>
    <dbReference type="NCBI Taxonomy" id="152421"/>
    <lineage>
        <taxon>Eukaryota</taxon>
        <taxon>Viridiplantae</taxon>
        <taxon>Streptophyta</taxon>
        <taxon>Embryophyta</taxon>
        <taxon>Tracheophyta</taxon>
        <taxon>Spermatophyta</taxon>
        <taxon>Magnoliopsida</taxon>
        <taxon>eudicotyledons</taxon>
        <taxon>Gunneridae</taxon>
        <taxon>Pentapetalae</taxon>
        <taxon>rosids</taxon>
        <taxon>malvids</taxon>
        <taxon>Malvales</taxon>
        <taxon>Dipterocarpaceae</taxon>
        <taxon>Rubroshorea</taxon>
    </lineage>
</organism>
<dbReference type="GO" id="GO:0005643">
    <property type="term" value="C:nuclear pore"/>
    <property type="evidence" value="ECO:0007669"/>
    <property type="project" value="InterPro"/>
</dbReference>
<protein>
    <submittedName>
        <fullName evidence="1">Uncharacterized protein</fullName>
    </submittedName>
</protein>
<dbReference type="EMBL" id="BPVZ01000028">
    <property type="protein sequence ID" value="GKV07943.1"/>
    <property type="molecule type" value="Genomic_DNA"/>
</dbReference>
<comment type="caution">
    <text evidence="1">The sequence shown here is derived from an EMBL/GenBank/DDBJ whole genome shotgun (WGS) entry which is preliminary data.</text>
</comment>
<dbReference type="Proteomes" id="UP001054252">
    <property type="component" value="Unassembled WGS sequence"/>
</dbReference>
<accession>A0AAV5J007</accession>
<dbReference type="AlphaFoldDB" id="A0AAV5J007"/>